<feature type="compositionally biased region" description="Polar residues" evidence="1">
    <location>
        <begin position="26"/>
        <end position="35"/>
    </location>
</feature>
<keyword evidence="3" id="KW-1185">Reference proteome</keyword>
<evidence type="ECO:0000313" key="2">
    <source>
        <dbReference type="EMBL" id="KAJ8888353.1"/>
    </source>
</evidence>
<name>A0ABQ9HX08_9NEOP</name>
<gene>
    <name evidence="2" type="ORF">PR048_007843</name>
</gene>
<accession>A0ABQ9HX08</accession>
<organism evidence="2 3">
    <name type="scientific">Dryococelus australis</name>
    <dbReference type="NCBI Taxonomy" id="614101"/>
    <lineage>
        <taxon>Eukaryota</taxon>
        <taxon>Metazoa</taxon>
        <taxon>Ecdysozoa</taxon>
        <taxon>Arthropoda</taxon>
        <taxon>Hexapoda</taxon>
        <taxon>Insecta</taxon>
        <taxon>Pterygota</taxon>
        <taxon>Neoptera</taxon>
        <taxon>Polyneoptera</taxon>
        <taxon>Phasmatodea</taxon>
        <taxon>Verophasmatodea</taxon>
        <taxon>Anareolatae</taxon>
        <taxon>Phasmatidae</taxon>
        <taxon>Eurycanthinae</taxon>
        <taxon>Dryococelus</taxon>
    </lineage>
</organism>
<proteinExistence type="predicted"/>
<feature type="compositionally biased region" description="Basic and acidic residues" evidence="1">
    <location>
        <begin position="43"/>
        <end position="52"/>
    </location>
</feature>
<feature type="region of interest" description="Disordered" evidence="1">
    <location>
        <begin position="1"/>
        <end position="57"/>
    </location>
</feature>
<dbReference type="Proteomes" id="UP001159363">
    <property type="component" value="Chromosome 3"/>
</dbReference>
<evidence type="ECO:0000313" key="3">
    <source>
        <dbReference type="Proteomes" id="UP001159363"/>
    </source>
</evidence>
<feature type="non-terminal residue" evidence="2">
    <location>
        <position position="267"/>
    </location>
</feature>
<dbReference type="EMBL" id="JARBHB010000003">
    <property type="protein sequence ID" value="KAJ8888353.1"/>
    <property type="molecule type" value="Genomic_DNA"/>
</dbReference>
<evidence type="ECO:0000256" key="1">
    <source>
        <dbReference type="SAM" id="MobiDB-lite"/>
    </source>
</evidence>
<sequence>MRVIEMKMKRRGKREIPEKTRRPVASSGTIPTRWSSAGMKGQGKREIPEKTRRPPASCPARFPLAKIREGPGRFASVGGEQSNRSAAVAPKSRRVYCFNQEHEQDRYIFSPSSGQYEAPERKFKGSRAFVSRRLPTTSSFHWIPYLWEIKLLITLVVAGWWGQLTFRLSLVDDRQKRQHGQRGSDAEGDGSECHDAARVLSVQKKFLQRSADVPRRSERRELRPAFLKLRNRKVPASPASPRLGAATVALVAEGGVNTRLERGMAGR</sequence>
<protein>
    <submittedName>
        <fullName evidence="2">Uncharacterized protein</fullName>
    </submittedName>
</protein>
<comment type="caution">
    <text evidence="2">The sequence shown here is derived from an EMBL/GenBank/DDBJ whole genome shotgun (WGS) entry which is preliminary data.</text>
</comment>
<reference evidence="2 3" key="1">
    <citation type="submission" date="2023-02" db="EMBL/GenBank/DDBJ databases">
        <title>LHISI_Scaffold_Assembly.</title>
        <authorList>
            <person name="Stuart O.P."/>
            <person name="Cleave R."/>
            <person name="Magrath M.J.L."/>
            <person name="Mikheyev A.S."/>
        </authorList>
    </citation>
    <scope>NUCLEOTIDE SEQUENCE [LARGE SCALE GENOMIC DNA]</scope>
    <source>
        <strain evidence="2">Daus_M_001</strain>
        <tissue evidence="2">Leg muscle</tissue>
    </source>
</reference>